<keyword evidence="2" id="KW-1185">Reference proteome</keyword>
<sequence>MLAVSSLISRTTRLVIVDHGMFGFFDEGGRYPEVKTSDITWFAATNGEVLISAAQELVKPAMQFEHWDGEPDPPDAAAEREATFPFQVTHGTIGLNFIAAGSEPEVFRLPPGQYTVHLAAYHLTEVMQEVEGMYRQYDDYDNPNFTLRRDGLLGKELYIAQFWSRSA</sequence>
<dbReference type="EMBL" id="VSFG01000012">
    <property type="protein sequence ID" value="TYB40819.1"/>
    <property type="molecule type" value="Genomic_DNA"/>
</dbReference>
<name>A0A5D0N8Z5_9ACTN</name>
<dbReference type="AlphaFoldDB" id="A0A5D0N8Z5"/>
<dbReference type="Proteomes" id="UP000323380">
    <property type="component" value="Unassembled WGS sequence"/>
</dbReference>
<gene>
    <name evidence="1" type="ORF">FXF69_38025</name>
</gene>
<comment type="caution">
    <text evidence="1">The sequence shown here is derived from an EMBL/GenBank/DDBJ whole genome shotgun (WGS) entry which is preliminary data.</text>
</comment>
<dbReference type="RefSeq" id="WP_148344774.1">
    <property type="nucleotide sequence ID" value="NZ_VSFG01000012.1"/>
</dbReference>
<reference evidence="1 2" key="1">
    <citation type="submission" date="2019-08" db="EMBL/GenBank/DDBJ databases">
        <title>Actinomadura sp. nov. CYP1-5 isolated from mountain soil.</title>
        <authorList>
            <person name="Songsumanus A."/>
            <person name="Kuncharoen N."/>
            <person name="Kudo T."/>
            <person name="Yuki M."/>
            <person name="Igarashi Y."/>
            <person name="Tanasupawat S."/>
        </authorList>
    </citation>
    <scope>NUCLEOTIDE SEQUENCE [LARGE SCALE GENOMIC DNA]</scope>
    <source>
        <strain evidence="1 2">JCM 14158</strain>
    </source>
</reference>
<accession>A0A5D0N8Z5</accession>
<organism evidence="1 2">
    <name type="scientific">Actinomadura chibensis</name>
    <dbReference type="NCBI Taxonomy" id="392828"/>
    <lineage>
        <taxon>Bacteria</taxon>
        <taxon>Bacillati</taxon>
        <taxon>Actinomycetota</taxon>
        <taxon>Actinomycetes</taxon>
        <taxon>Streptosporangiales</taxon>
        <taxon>Thermomonosporaceae</taxon>
        <taxon>Actinomadura</taxon>
    </lineage>
</organism>
<protein>
    <submittedName>
        <fullName evidence="1">Uncharacterized protein</fullName>
    </submittedName>
</protein>
<proteinExistence type="predicted"/>
<evidence type="ECO:0000313" key="1">
    <source>
        <dbReference type="EMBL" id="TYB40819.1"/>
    </source>
</evidence>
<evidence type="ECO:0000313" key="2">
    <source>
        <dbReference type="Proteomes" id="UP000323380"/>
    </source>
</evidence>